<feature type="transmembrane region" description="Helical" evidence="5">
    <location>
        <begin position="53"/>
        <end position="74"/>
    </location>
</feature>
<dbReference type="InterPro" id="IPR000276">
    <property type="entry name" value="GPCR_Rhodpsn"/>
</dbReference>
<organism evidence="7 8">
    <name type="scientific">Candidula unifasciata</name>
    <dbReference type="NCBI Taxonomy" id="100452"/>
    <lineage>
        <taxon>Eukaryota</taxon>
        <taxon>Metazoa</taxon>
        <taxon>Spiralia</taxon>
        <taxon>Lophotrochozoa</taxon>
        <taxon>Mollusca</taxon>
        <taxon>Gastropoda</taxon>
        <taxon>Heterobranchia</taxon>
        <taxon>Euthyneura</taxon>
        <taxon>Panpulmonata</taxon>
        <taxon>Eupulmonata</taxon>
        <taxon>Stylommatophora</taxon>
        <taxon>Helicina</taxon>
        <taxon>Helicoidea</taxon>
        <taxon>Geomitridae</taxon>
        <taxon>Candidula</taxon>
    </lineage>
</organism>
<dbReference type="EMBL" id="CAJHNH020004335">
    <property type="protein sequence ID" value="CAG5130914.1"/>
    <property type="molecule type" value="Genomic_DNA"/>
</dbReference>
<dbReference type="GO" id="GO:0016020">
    <property type="term" value="C:membrane"/>
    <property type="evidence" value="ECO:0007669"/>
    <property type="project" value="UniProtKB-SubCell"/>
</dbReference>
<feature type="transmembrane region" description="Helical" evidence="5">
    <location>
        <begin position="110"/>
        <end position="131"/>
    </location>
</feature>
<dbReference type="GO" id="GO:0004930">
    <property type="term" value="F:G protein-coupled receptor activity"/>
    <property type="evidence" value="ECO:0007669"/>
    <property type="project" value="InterPro"/>
</dbReference>
<feature type="transmembrane region" description="Helical" evidence="5">
    <location>
        <begin position="86"/>
        <end position="104"/>
    </location>
</feature>
<dbReference type="Gene3D" id="1.20.1070.10">
    <property type="entry name" value="Rhodopsin 7-helix transmembrane proteins"/>
    <property type="match status" value="1"/>
</dbReference>
<dbReference type="SUPFAM" id="SSF81321">
    <property type="entry name" value="Family A G protein-coupled receptor-like"/>
    <property type="match status" value="1"/>
</dbReference>
<keyword evidence="4 5" id="KW-0472">Membrane</keyword>
<keyword evidence="2 5" id="KW-0812">Transmembrane</keyword>
<feature type="transmembrane region" description="Helical" evidence="5">
    <location>
        <begin position="205"/>
        <end position="231"/>
    </location>
</feature>
<keyword evidence="8" id="KW-1185">Reference proteome</keyword>
<dbReference type="PROSITE" id="PS50262">
    <property type="entry name" value="G_PROTEIN_RECEP_F1_2"/>
    <property type="match status" value="1"/>
</dbReference>
<comment type="caution">
    <text evidence="7">The sequence shown here is derived from an EMBL/GenBank/DDBJ whole genome shotgun (WGS) entry which is preliminary data.</text>
</comment>
<keyword evidence="3 5" id="KW-1133">Transmembrane helix</keyword>
<evidence type="ECO:0000256" key="3">
    <source>
        <dbReference type="ARBA" id="ARBA00022989"/>
    </source>
</evidence>
<gene>
    <name evidence="7" type="ORF">CUNI_LOCUS16472</name>
</gene>
<feature type="domain" description="G-protein coupled receptors family 1 profile" evidence="6">
    <location>
        <begin position="50"/>
        <end position="398"/>
    </location>
</feature>
<dbReference type="Pfam" id="PF00001">
    <property type="entry name" value="7tm_1"/>
    <property type="match status" value="1"/>
</dbReference>
<evidence type="ECO:0000313" key="8">
    <source>
        <dbReference type="Proteomes" id="UP000678393"/>
    </source>
</evidence>
<dbReference type="AlphaFoldDB" id="A0A8S3ZMR3"/>
<dbReference type="InterPro" id="IPR052954">
    <property type="entry name" value="GPCR-Ligand_Int"/>
</dbReference>
<comment type="subcellular location">
    <subcellularLocation>
        <location evidence="1">Membrane</location>
    </subcellularLocation>
</comment>
<accession>A0A8S3ZMR3</accession>
<sequence>MSSIVKDRCFFRLLITPSSQIEESRALLIVISTIFYEIFAPLMNLFGFSANTLSLIIFMKMGLTDGVTISFFALSFSDVCRSTSMIFTWLCQVLSVFACVNPNVNPLIPLAIHITTMFFDISALTIICISVQRCACVAFPLQFRGVFTRSRVTCFLAVIYIVIFSWYIPLFAEQRIEIHIDPVTNVTVFRVAFTDALNKIMHINFSVHVAGSIISQLVILICLVIFTRALIASFRFRLQTSTPSVQKDIPLEAPDSTTSASCLTLSHRRFDLEEFRRNVSQHGDSTTLESCMDNLTKRHCDNSSLKNNKTATHFKPKNDNIDRIKTQKHSKETQIIKVVTLTSSIFMFCQFPKLCVSITHLFLPEFSQARKYHMSYTILMAIQSFFEYLNSDLNIFVYVACNSKFKETFYSTLDHCVIRATSNVRQTNDA</sequence>
<evidence type="ECO:0000256" key="5">
    <source>
        <dbReference type="SAM" id="Phobius"/>
    </source>
</evidence>
<evidence type="ECO:0000256" key="2">
    <source>
        <dbReference type="ARBA" id="ARBA00022692"/>
    </source>
</evidence>
<dbReference type="Proteomes" id="UP000678393">
    <property type="component" value="Unassembled WGS sequence"/>
</dbReference>
<feature type="transmembrane region" description="Helical" evidence="5">
    <location>
        <begin position="152"/>
        <end position="172"/>
    </location>
</feature>
<evidence type="ECO:0000256" key="1">
    <source>
        <dbReference type="ARBA" id="ARBA00004370"/>
    </source>
</evidence>
<protein>
    <recommendedName>
        <fullName evidence="6">G-protein coupled receptors family 1 profile domain-containing protein</fullName>
    </recommendedName>
</protein>
<dbReference type="PANTHER" id="PTHR46641">
    <property type="entry name" value="FMRFAMIDE RECEPTOR-RELATED"/>
    <property type="match status" value="1"/>
</dbReference>
<reference evidence="7" key="1">
    <citation type="submission" date="2021-04" db="EMBL/GenBank/DDBJ databases">
        <authorList>
            <consortium name="Molecular Ecology Group"/>
        </authorList>
    </citation>
    <scope>NUCLEOTIDE SEQUENCE</scope>
</reference>
<evidence type="ECO:0000313" key="7">
    <source>
        <dbReference type="EMBL" id="CAG5130914.1"/>
    </source>
</evidence>
<evidence type="ECO:0000256" key="4">
    <source>
        <dbReference type="ARBA" id="ARBA00023136"/>
    </source>
</evidence>
<name>A0A8S3ZMR3_9EUPU</name>
<feature type="transmembrane region" description="Helical" evidence="5">
    <location>
        <begin position="26"/>
        <end position="47"/>
    </location>
</feature>
<dbReference type="InterPro" id="IPR017452">
    <property type="entry name" value="GPCR_Rhodpsn_7TM"/>
</dbReference>
<proteinExistence type="predicted"/>
<evidence type="ECO:0000259" key="6">
    <source>
        <dbReference type="PROSITE" id="PS50262"/>
    </source>
</evidence>